<comment type="caution">
    <text evidence="1">The sequence shown here is derived from an EMBL/GenBank/DDBJ whole genome shotgun (WGS) entry which is preliminary data.</text>
</comment>
<organism evidence="1 2">
    <name type="scientific">Streptomyces rameus</name>
    <dbReference type="NCBI Taxonomy" id="68261"/>
    <lineage>
        <taxon>Bacteria</taxon>
        <taxon>Bacillati</taxon>
        <taxon>Actinomycetota</taxon>
        <taxon>Actinomycetes</taxon>
        <taxon>Kitasatosporales</taxon>
        <taxon>Streptomycetaceae</taxon>
        <taxon>Streptomyces</taxon>
    </lineage>
</organism>
<evidence type="ECO:0000313" key="2">
    <source>
        <dbReference type="Proteomes" id="UP001500893"/>
    </source>
</evidence>
<gene>
    <name evidence="1" type="ORF">GCM10010521_37740</name>
</gene>
<dbReference type="Proteomes" id="UP001500893">
    <property type="component" value="Unassembled WGS sequence"/>
</dbReference>
<proteinExistence type="predicted"/>
<dbReference type="NCBIfam" id="NF047734">
    <property type="entry name" value="antiphage_MADS4"/>
    <property type="match status" value="1"/>
</dbReference>
<dbReference type="InterPro" id="IPR059210">
    <property type="entry name" value="MADS4-like"/>
</dbReference>
<evidence type="ECO:0008006" key="3">
    <source>
        <dbReference type="Google" id="ProtNLM"/>
    </source>
</evidence>
<keyword evidence="2" id="KW-1185">Reference proteome</keyword>
<reference evidence="2" key="1">
    <citation type="journal article" date="2019" name="Int. J. Syst. Evol. Microbiol.">
        <title>The Global Catalogue of Microorganisms (GCM) 10K type strain sequencing project: providing services to taxonomists for standard genome sequencing and annotation.</title>
        <authorList>
            <consortium name="The Broad Institute Genomics Platform"/>
            <consortium name="The Broad Institute Genome Sequencing Center for Infectious Disease"/>
            <person name="Wu L."/>
            <person name="Ma J."/>
        </authorList>
    </citation>
    <scope>NUCLEOTIDE SEQUENCE [LARGE SCALE GENOMIC DNA]</scope>
    <source>
        <strain evidence="2">JCM 11574</strain>
    </source>
</reference>
<sequence>MTQGEEERRDVVFLVADGGMQQMLDGYLGREYAHRGLGCASFDFDPLEDIVVAPRCDPEVYGHHRGLLSFYQETHRRAIVMIDEKWEGSPGADAITAHIELGLAKDWEAGSFAVIVLKPELESWLWQENNPNIARELRIPSDYRQILEKSGHWPADSRKPVLPKQALEHMKKHHGADQSNAAFRRVTATISVRGCVDPAFTLLRDTLCAWFPETTYS</sequence>
<name>A0ABP6NKS7_9ACTN</name>
<protein>
    <recommendedName>
        <fullName evidence="3">DUF4276 family protein</fullName>
    </recommendedName>
</protein>
<dbReference type="EMBL" id="BAAAVM010000049">
    <property type="protein sequence ID" value="GAA3147023.1"/>
    <property type="molecule type" value="Genomic_DNA"/>
</dbReference>
<dbReference type="RefSeq" id="WP_345053213.1">
    <property type="nucleotide sequence ID" value="NZ_BAAAVM010000049.1"/>
</dbReference>
<accession>A0ABP6NKS7</accession>
<evidence type="ECO:0000313" key="1">
    <source>
        <dbReference type="EMBL" id="GAA3147023.1"/>
    </source>
</evidence>